<dbReference type="OrthoDB" id="957735at2759"/>
<evidence type="ECO:0000256" key="8">
    <source>
        <dbReference type="ARBA" id="ARBA00022753"/>
    </source>
</evidence>
<comment type="function">
    <text evidence="1 12">Component of the ESCRT-0 complex which is the sorting receptor for ubiquitinated cargo proteins at the multivesicular body (MVB) and recruits ESCRT-I to the MVB outer membrane.</text>
</comment>
<feature type="region of interest" description="Disordered" evidence="14">
    <location>
        <begin position="460"/>
        <end position="722"/>
    </location>
</feature>
<keyword evidence="6" id="KW-0479">Metal-binding</keyword>
<feature type="domain" description="VHS" evidence="16">
    <location>
        <begin position="26"/>
        <end position="148"/>
    </location>
</feature>
<dbReference type="GO" id="GO:0008270">
    <property type="term" value="F:zinc ion binding"/>
    <property type="evidence" value="ECO:0007669"/>
    <property type="project" value="UniProtKB-KW"/>
</dbReference>
<evidence type="ECO:0000256" key="7">
    <source>
        <dbReference type="ARBA" id="ARBA00022737"/>
    </source>
</evidence>
<dbReference type="Proteomes" id="UP000298138">
    <property type="component" value="Unassembled WGS sequence"/>
</dbReference>
<evidence type="ECO:0000256" key="6">
    <source>
        <dbReference type="ARBA" id="ARBA00022723"/>
    </source>
</evidence>
<dbReference type="InterPro" id="IPR049425">
    <property type="entry name" value="Vps27_GAT-like"/>
</dbReference>
<evidence type="ECO:0000256" key="13">
    <source>
        <dbReference type="PROSITE-ProRule" id="PRU00091"/>
    </source>
</evidence>
<evidence type="ECO:0000313" key="17">
    <source>
        <dbReference type="EMBL" id="TGZ79587.1"/>
    </source>
</evidence>
<dbReference type="SUPFAM" id="SSF48464">
    <property type="entry name" value="ENTH/VHS domain"/>
    <property type="match status" value="1"/>
</dbReference>
<evidence type="ECO:0000259" key="15">
    <source>
        <dbReference type="PROSITE" id="PS50178"/>
    </source>
</evidence>
<dbReference type="STRING" id="341454.A0A4S2MSZ5"/>
<dbReference type="GO" id="GO:0032266">
    <property type="term" value="F:phosphatidylinositol-3-phosphate binding"/>
    <property type="evidence" value="ECO:0007669"/>
    <property type="project" value="TreeGrafter"/>
</dbReference>
<keyword evidence="9 13" id="KW-0863">Zinc-finger</keyword>
<evidence type="ECO:0000256" key="10">
    <source>
        <dbReference type="ARBA" id="ARBA00022833"/>
    </source>
</evidence>
<accession>A0A4S2MSZ5</accession>
<dbReference type="PANTHER" id="PTHR47794">
    <property type="entry name" value="VACUOLAR PROTEIN SORTING-ASSOCIATED PROTEIN 27"/>
    <property type="match status" value="1"/>
</dbReference>
<feature type="compositionally biased region" description="Polar residues" evidence="14">
    <location>
        <begin position="295"/>
        <end position="311"/>
    </location>
</feature>
<dbReference type="InParanoid" id="A0A4S2MSZ5"/>
<feature type="compositionally biased region" description="Pro residues" evidence="14">
    <location>
        <begin position="602"/>
        <end position="611"/>
    </location>
</feature>
<dbReference type="FunFam" id="1.25.40.90:FF:000031">
    <property type="entry name" value="Vacuolar protein sorting-associated protein 27"/>
    <property type="match status" value="1"/>
</dbReference>
<dbReference type="Gene3D" id="3.30.40.10">
    <property type="entry name" value="Zinc/RING finger domain, C3HC4 (zinc finger)"/>
    <property type="match status" value="1"/>
</dbReference>
<dbReference type="GO" id="GO:0043130">
    <property type="term" value="F:ubiquitin binding"/>
    <property type="evidence" value="ECO:0007669"/>
    <property type="project" value="InterPro"/>
</dbReference>
<dbReference type="SMART" id="SM00726">
    <property type="entry name" value="UIM"/>
    <property type="match status" value="2"/>
</dbReference>
<keyword evidence="18" id="KW-1185">Reference proteome</keyword>
<feature type="compositionally biased region" description="Pro residues" evidence="14">
    <location>
        <begin position="533"/>
        <end position="543"/>
    </location>
</feature>
<dbReference type="Pfam" id="PF01363">
    <property type="entry name" value="FYVE"/>
    <property type="match status" value="1"/>
</dbReference>
<evidence type="ECO:0000256" key="5">
    <source>
        <dbReference type="ARBA" id="ARBA00017753"/>
    </source>
</evidence>
<keyword evidence="7" id="KW-0677">Repeat</keyword>
<evidence type="ECO:0000313" key="18">
    <source>
        <dbReference type="Proteomes" id="UP000298138"/>
    </source>
</evidence>
<evidence type="ECO:0000256" key="9">
    <source>
        <dbReference type="ARBA" id="ARBA00022771"/>
    </source>
</evidence>
<keyword evidence="11 12" id="KW-0472">Membrane</keyword>
<evidence type="ECO:0000256" key="4">
    <source>
        <dbReference type="ARBA" id="ARBA00011446"/>
    </source>
</evidence>
<dbReference type="Gene3D" id="6.10.140.100">
    <property type="match status" value="1"/>
</dbReference>
<gene>
    <name evidence="17" type="ORF">EX30DRAFT_79089</name>
</gene>
<dbReference type="GO" id="GO:0010008">
    <property type="term" value="C:endosome membrane"/>
    <property type="evidence" value="ECO:0007669"/>
    <property type="project" value="UniProtKB-SubCell"/>
</dbReference>
<dbReference type="CDD" id="cd16979">
    <property type="entry name" value="VHS_Vps27"/>
    <property type="match status" value="1"/>
</dbReference>
<dbReference type="CDD" id="cd15735">
    <property type="entry name" value="FYVE_spVPS27p_like"/>
    <property type="match status" value="1"/>
</dbReference>
<organism evidence="17 18">
    <name type="scientific">Ascodesmis nigricans</name>
    <dbReference type="NCBI Taxonomy" id="341454"/>
    <lineage>
        <taxon>Eukaryota</taxon>
        <taxon>Fungi</taxon>
        <taxon>Dikarya</taxon>
        <taxon>Ascomycota</taxon>
        <taxon>Pezizomycotina</taxon>
        <taxon>Pezizomycetes</taxon>
        <taxon>Pezizales</taxon>
        <taxon>Ascodesmidaceae</taxon>
        <taxon>Ascodesmis</taxon>
    </lineage>
</organism>
<dbReference type="GO" id="GO:0033565">
    <property type="term" value="C:ESCRT-0 complex"/>
    <property type="evidence" value="ECO:0007669"/>
    <property type="project" value="TreeGrafter"/>
</dbReference>
<keyword evidence="10" id="KW-0862">Zinc</keyword>
<dbReference type="FunCoup" id="A0A4S2MSZ5">
    <property type="interactions" value="108"/>
</dbReference>
<dbReference type="PIRSF" id="PIRSF036956">
    <property type="entry name" value="Hrs_Vps27"/>
    <property type="match status" value="1"/>
</dbReference>
<evidence type="ECO:0000256" key="14">
    <source>
        <dbReference type="SAM" id="MobiDB-lite"/>
    </source>
</evidence>
<feature type="compositionally biased region" description="Polar residues" evidence="14">
    <location>
        <begin position="501"/>
        <end position="529"/>
    </location>
</feature>
<dbReference type="SMART" id="SM00288">
    <property type="entry name" value="VHS"/>
    <property type="match status" value="1"/>
</dbReference>
<evidence type="ECO:0000256" key="11">
    <source>
        <dbReference type="ARBA" id="ARBA00023136"/>
    </source>
</evidence>
<dbReference type="Pfam" id="PF00790">
    <property type="entry name" value="VHS"/>
    <property type="match status" value="1"/>
</dbReference>
<comment type="similarity">
    <text evidence="3 12">Belongs to the VPS27 family.</text>
</comment>
<reference evidence="17 18" key="1">
    <citation type="submission" date="2019-04" db="EMBL/GenBank/DDBJ databases">
        <title>Comparative genomics and transcriptomics to analyze fruiting body development in filamentous ascomycetes.</title>
        <authorList>
            <consortium name="DOE Joint Genome Institute"/>
            <person name="Lutkenhaus R."/>
            <person name="Traeger S."/>
            <person name="Breuer J."/>
            <person name="Kuo A."/>
            <person name="Lipzen A."/>
            <person name="Pangilinan J."/>
            <person name="Dilworth D."/>
            <person name="Sandor L."/>
            <person name="Poggeler S."/>
            <person name="Barry K."/>
            <person name="Grigoriev I.V."/>
            <person name="Nowrousian M."/>
        </authorList>
    </citation>
    <scope>NUCLEOTIDE SEQUENCE [LARGE SCALE GENOMIC DNA]</scope>
    <source>
        <strain evidence="17 18">CBS 389.68</strain>
    </source>
</reference>
<feature type="compositionally biased region" description="Pro residues" evidence="14">
    <location>
        <begin position="476"/>
        <end position="486"/>
    </location>
</feature>
<dbReference type="EMBL" id="ML220130">
    <property type="protein sequence ID" value="TGZ79587.1"/>
    <property type="molecule type" value="Genomic_DNA"/>
</dbReference>
<dbReference type="Gene3D" id="1.20.5.1940">
    <property type="match status" value="1"/>
</dbReference>
<evidence type="ECO:0000256" key="3">
    <source>
        <dbReference type="ARBA" id="ARBA00008597"/>
    </source>
</evidence>
<feature type="domain" description="FYVE-type" evidence="15">
    <location>
        <begin position="166"/>
        <end position="226"/>
    </location>
</feature>
<dbReference type="InterPro" id="IPR011011">
    <property type="entry name" value="Znf_FYVE_PHD"/>
</dbReference>
<dbReference type="InterPro" id="IPR000306">
    <property type="entry name" value="Znf_FYVE"/>
</dbReference>
<feature type="compositionally biased region" description="Polar residues" evidence="14">
    <location>
        <begin position="616"/>
        <end position="632"/>
    </location>
</feature>
<dbReference type="AlphaFoldDB" id="A0A4S2MSZ5"/>
<evidence type="ECO:0000256" key="2">
    <source>
        <dbReference type="ARBA" id="ARBA00004125"/>
    </source>
</evidence>
<comment type="subcellular location">
    <subcellularLocation>
        <location evidence="2 12">Endosome membrane</location>
        <topology evidence="2 12">Peripheral membrane protein</topology>
        <orientation evidence="2 12">Cytoplasmic side</orientation>
    </subcellularLocation>
</comment>
<dbReference type="FunFam" id="1.20.5.1940:FF:000001">
    <property type="entry name" value="Vacuolar protein sorting-associated protein 27"/>
    <property type="match status" value="1"/>
</dbReference>
<dbReference type="GO" id="GO:0006623">
    <property type="term" value="P:protein targeting to vacuole"/>
    <property type="evidence" value="ECO:0007669"/>
    <property type="project" value="TreeGrafter"/>
</dbReference>
<protein>
    <recommendedName>
        <fullName evidence="5 12">Vacuolar protein sorting-associated protein 27</fullName>
    </recommendedName>
</protein>
<feature type="compositionally biased region" description="Low complexity" evidence="14">
    <location>
        <begin position="644"/>
        <end position="675"/>
    </location>
</feature>
<feature type="region of interest" description="Disordered" evidence="14">
    <location>
        <begin position="249"/>
        <end position="268"/>
    </location>
</feature>
<feature type="compositionally biased region" description="Pro residues" evidence="14">
    <location>
        <begin position="563"/>
        <end position="574"/>
    </location>
</feature>
<dbReference type="InterPro" id="IPR003903">
    <property type="entry name" value="UIM_dom"/>
</dbReference>
<dbReference type="FunFam" id="3.30.40.10:FF:000161">
    <property type="entry name" value="Vacuolar protein sorting-associated protein 27"/>
    <property type="match status" value="1"/>
</dbReference>
<dbReference type="SUPFAM" id="SSF57903">
    <property type="entry name" value="FYVE/PHD zinc finger"/>
    <property type="match status" value="1"/>
</dbReference>
<dbReference type="PROSITE" id="PS50179">
    <property type="entry name" value="VHS"/>
    <property type="match status" value="1"/>
</dbReference>
<evidence type="ECO:0000256" key="12">
    <source>
        <dbReference type="PIRNR" id="PIRNR036956"/>
    </source>
</evidence>
<dbReference type="Pfam" id="PF21356">
    <property type="entry name" value="Vps27_GAT-like"/>
    <property type="match status" value="1"/>
</dbReference>
<sequence length="722" mass="80005">MSSWFGSSSSSNLDEQVEKATASSLEDIALNLEISDIIRSKTVQPKDAMRSLKRRIGHVNPNVQLAALNLTDTCVKNGGNHFLVEIASREFMDNLLSLLRAPGAVNSDVRAKILELIQTWSSAFEGKPNLKYVGEVYHTLKSEGYNFPPPIKVSSTFVDSSAPPEWTDADICMRCRTAFTFTNRKHHCRNCGSVFCGSCSSKTLPLPHLGIVQAVRVCDGCHTKLTEKRHVHPSSKPHQVLHQAPAFHKPMPTASVQPRNARVEQDDDEDFRRALELSLEDAQKKGILKKEPVTERSSAVSHTSTKPNNQVKPPANDEEEDEELKAAIAASLRDMEEQKARSAWSNPARFTESAPKVAPVLRSDHELSPQEAENINLFSTLVDRLQTQPPGTILREPQIQELYESIGSLRPKLARTFGETMSKFEALDDMYGKLDTVIRYYNQMLEARLRNALGRHGMELPPQAATYPNSQSGNPYPTPINPPVNQPPIHDRASFDPHGYYTNQSDSGVNPSAPQPSESYYTNLSNPRGNANPPQPSEPPYAPPMTHDAPSTPHPRYYNNPSGPSPNPVSPQSPKPSHQALPTQHPSYYHNLPGPVSNPSAPQSPPEPQYPPQNMYDPSSTYYTNRSVSALSSGPPHSPETHFQPHLPLPQTQQPQSQQEQSYYPTLPTPQQQTPSAPPPQPLYPQQQIDQSAGGFYDAPPSQMQREREGPKAEPVPDLIQL</sequence>
<dbReference type="PROSITE" id="PS50330">
    <property type="entry name" value="UIM"/>
    <property type="match status" value="2"/>
</dbReference>
<comment type="subunit">
    <text evidence="4 12">Component of the ESCRT-0 complex composed of HSE1 and VPS27.</text>
</comment>
<dbReference type="InterPro" id="IPR017455">
    <property type="entry name" value="Znf_FYVE-rel"/>
</dbReference>
<dbReference type="InterPro" id="IPR008942">
    <property type="entry name" value="ENTH_VHS"/>
</dbReference>
<dbReference type="InterPro" id="IPR013083">
    <property type="entry name" value="Znf_RING/FYVE/PHD"/>
</dbReference>
<feature type="region of interest" description="Disordered" evidence="14">
    <location>
        <begin position="286"/>
        <end position="323"/>
    </location>
</feature>
<dbReference type="InterPro" id="IPR017073">
    <property type="entry name" value="HGS/VPS27"/>
</dbReference>
<keyword evidence="8 12" id="KW-0967">Endosome</keyword>
<dbReference type="SMART" id="SM00064">
    <property type="entry name" value="FYVE"/>
    <property type="match status" value="1"/>
</dbReference>
<proteinExistence type="inferred from homology"/>
<evidence type="ECO:0000259" key="16">
    <source>
        <dbReference type="PROSITE" id="PS50179"/>
    </source>
</evidence>
<evidence type="ECO:0000256" key="1">
    <source>
        <dbReference type="ARBA" id="ARBA00003067"/>
    </source>
</evidence>
<dbReference type="Gene3D" id="1.25.40.90">
    <property type="match status" value="1"/>
</dbReference>
<dbReference type="CDD" id="cd21385">
    <property type="entry name" value="GAT_Vps27"/>
    <property type="match status" value="1"/>
</dbReference>
<dbReference type="GO" id="GO:0043328">
    <property type="term" value="P:protein transport to vacuole involved in ubiquitin-dependent protein catabolic process via the multivesicular body sorting pathway"/>
    <property type="evidence" value="ECO:0007669"/>
    <property type="project" value="TreeGrafter"/>
</dbReference>
<dbReference type="InterPro" id="IPR002014">
    <property type="entry name" value="VHS_dom"/>
</dbReference>
<dbReference type="Pfam" id="PF02809">
    <property type="entry name" value="UIM"/>
    <property type="match status" value="2"/>
</dbReference>
<dbReference type="PROSITE" id="PS50178">
    <property type="entry name" value="ZF_FYVE"/>
    <property type="match status" value="1"/>
</dbReference>
<dbReference type="PANTHER" id="PTHR47794:SF1">
    <property type="entry name" value="VACUOLAR PROTEIN SORTING-ASSOCIATED PROTEIN 27"/>
    <property type="match status" value="1"/>
</dbReference>
<name>A0A4S2MSZ5_9PEZI</name>